<dbReference type="RefSeq" id="WP_066827063.1">
    <property type="nucleotide sequence ID" value="NZ_LTBA01000052.1"/>
</dbReference>
<evidence type="ECO:0000259" key="2">
    <source>
        <dbReference type="Pfam" id="PF07683"/>
    </source>
</evidence>
<organism evidence="3 4">
    <name type="scientific">Clostridium tepidiprofundi DSM 19306</name>
    <dbReference type="NCBI Taxonomy" id="1121338"/>
    <lineage>
        <taxon>Bacteria</taxon>
        <taxon>Bacillati</taxon>
        <taxon>Bacillota</taxon>
        <taxon>Clostridia</taxon>
        <taxon>Eubacteriales</taxon>
        <taxon>Clostridiaceae</taxon>
        <taxon>Clostridium</taxon>
    </lineage>
</organism>
<accession>A0A151ATW3</accession>
<dbReference type="AlphaFoldDB" id="A0A151ATW3"/>
<dbReference type="STRING" id="1121338.CLTEP_24470"/>
<dbReference type="InterPro" id="IPR051316">
    <property type="entry name" value="Zinc-reg_GTPase_activator"/>
</dbReference>
<reference evidence="3 4" key="1">
    <citation type="submission" date="2016-02" db="EMBL/GenBank/DDBJ databases">
        <title>Genome sequence of Clostridium tepidiprofundi DSM 19306.</title>
        <authorList>
            <person name="Poehlein A."/>
            <person name="Daniel R."/>
        </authorList>
    </citation>
    <scope>NUCLEOTIDE SEQUENCE [LARGE SCALE GENOMIC DNA]</scope>
    <source>
        <strain evidence="3 4">DSM 19306</strain>
    </source>
</reference>
<dbReference type="Proteomes" id="UP000075531">
    <property type="component" value="Unassembled WGS sequence"/>
</dbReference>
<dbReference type="OrthoDB" id="9808822at2"/>
<dbReference type="Pfam" id="PF07683">
    <property type="entry name" value="CobW_C"/>
    <property type="match status" value="1"/>
</dbReference>
<dbReference type="CDD" id="cd03112">
    <property type="entry name" value="CobW-like"/>
    <property type="match status" value="1"/>
</dbReference>
<evidence type="ECO:0000259" key="1">
    <source>
        <dbReference type="Pfam" id="PF02492"/>
    </source>
</evidence>
<dbReference type="GO" id="GO:0005737">
    <property type="term" value="C:cytoplasm"/>
    <property type="evidence" value="ECO:0007669"/>
    <property type="project" value="TreeGrafter"/>
</dbReference>
<dbReference type="Pfam" id="PF02492">
    <property type="entry name" value="cobW"/>
    <property type="match status" value="1"/>
</dbReference>
<evidence type="ECO:0000313" key="3">
    <source>
        <dbReference type="EMBL" id="KYH30990.1"/>
    </source>
</evidence>
<protein>
    <submittedName>
        <fullName evidence="3">Putative GTP-binding protein YjiA</fullName>
    </submittedName>
</protein>
<dbReference type="InterPro" id="IPR027417">
    <property type="entry name" value="P-loop_NTPase"/>
</dbReference>
<gene>
    <name evidence="3" type="primary">yjiA</name>
    <name evidence="3" type="ORF">CLTEP_24470</name>
</gene>
<feature type="domain" description="CobW/HypB/UreG nucleotide-binding" evidence="1">
    <location>
        <begin position="8"/>
        <end position="181"/>
    </location>
</feature>
<dbReference type="PATRIC" id="fig|1121338.3.peg.2532"/>
<feature type="domain" description="CobW C-terminal" evidence="2">
    <location>
        <begin position="221"/>
        <end position="286"/>
    </location>
</feature>
<dbReference type="SUPFAM" id="SSF52540">
    <property type="entry name" value="P-loop containing nucleoside triphosphate hydrolases"/>
    <property type="match status" value="1"/>
</dbReference>
<dbReference type="EMBL" id="LTBA01000052">
    <property type="protein sequence ID" value="KYH30990.1"/>
    <property type="molecule type" value="Genomic_DNA"/>
</dbReference>
<dbReference type="InterPro" id="IPR003495">
    <property type="entry name" value="CobW/HypB/UreG_nucleotide-bd"/>
</dbReference>
<proteinExistence type="predicted"/>
<dbReference type="Gene3D" id="3.40.50.300">
    <property type="entry name" value="P-loop containing nucleotide triphosphate hydrolases"/>
    <property type="match status" value="1"/>
</dbReference>
<keyword evidence="4" id="KW-1185">Reference proteome</keyword>
<comment type="caution">
    <text evidence="3">The sequence shown here is derived from an EMBL/GenBank/DDBJ whole genome shotgun (WGS) entry which is preliminary data.</text>
</comment>
<dbReference type="PANTHER" id="PTHR13748:SF62">
    <property type="entry name" value="COBW DOMAIN-CONTAINING PROTEIN"/>
    <property type="match status" value="1"/>
</dbReference>
<sequence>MDKKINLYLLSGFLGAGKTTFLRKVLCELSNEKVGVIMNEFGKIGIDGPIIEKDGMELVEINRGSIFCSCLKLSFVKAMMELADREMKYLFVEGSGLADPSNIGDILRGIRAAKGDVYEFKGAICLIDSLHFLEQIEDLETVERQLKYCHLAIINKIDLVDKDTISKIEEKIREINPKAEIRKASFGDISFDFLNEDLMKNDWAESEETTNTEDTKPKTLNMTFTGEVKKEDLTRFIDAISKDCYRIKGFFKLDDGWNQVDVVNRKIDYKLIDDDKEVSQLVFISKIGPHVIRPIFNNWEAIIGQEMKLR</sequence>
<name>A0A151ATW3_9CLOT</name>
<evidence type="ECO:0000313" key="4">
    <source>
        <dbReference type="Proteomes" id="UP000075531"/>
    </source>
</evidence>
<dbReference type="PANTHER" id="PTHR13748">
    <property type="entry name" value="COBW-RELATED"/>
    <property type="match status" value="1"/>
</dbReference>
<dbReference type="InterPro" id="IPR011629">
    <property type="entry name" value="CobW-like_C"/>
</dbReference>